<accession>A0A409W3C6</accession>
<gene>
    <name evidence="3" type="ORF">CVT26_014513</name>
</gene>
<dbReference type="InterPro" id="IPR041320">
    <property type="entry name" value="CxC1"/>
</dbReference>
<name>A0A409W3C6_9AGAR</name>
<evidence type="ECO:0000256" key="1">
    <source>
        <dbReference type="SAM" id="MobiDB-lite"/>
    </source>
</evidence>
<feature type="compositionally biased region" description="Basic and acidic residues" evidence="1">
    <location>
        <begin position="66"/>
        <end position="80"/>
    </location>
</feature>
<feature type="domain" description="CxC1-like cysteine cluster associated with KDZ transposases" evidence="2">
    <location>
        <begin position="178"/>
        <end position="246"/>
    </location>
</feature>
<dbReference type="PANTHER" id="PTHR33096:SF1">
    <property type="entry name" value="CXC1-LIKE CYSTEINE CLUSTER ASSOCIATED WITH KDZ TRANSPOSASES DOMAIN-CONTAINING PROTEIN"/>
    <property type="match status" value="1"/>
</dbReference>
<keyword evidence="4" id="KW-1185">Reference proteome</keyword>
<organism evidence="3 4">
    <name type="scientific">Gymnopilus dilepis</name>
    <dbReference type="NCBI Taxonomy" id="231916"/>
    <lineage>
        <taxon>Eukaryota</taxon>
        <taxon>Fungi</taxon>
        <taxon>Dikarya</taxon>
        <taxon>Basidiomycota</taxon>
        <taxon>Agaricomycotina</taxon>
        <taxon>Agaricomycetes</taxon>
        <taxon>Agaricomycetidae</taxon>
        <taxon>Agaricales</taxon>
        <taxon>Agaricineae</taxon>
        <taxon>Hymenogastraceae</taxon>
        <taxon>Gymnopilus</taxon>
    </lineage>
</organism>
<dbReference type="OrthoDB" id="3237105at2759"/>
<comment type="caution">
    <text evidence="3">The sequence shown here is derived from an EMBL/GenBank/DDBJ whole genome shotgun (WGS) entry which is preliminary data.</text>
</comment>
<dbReference type="Proteomes" id="UP000284706">
    <property type="component" value="Unassembled WGS sequence"/>
</dbReference>
<feature type="region of interest" description="Disordered" evidence="1">
    <location>
        <begin position="1"/>
        <end position="100"/>
    </location>
</feature>
<evidence type="ECO:0000313" key="4">
    <source>
        <dbReference type="Proteomes" id="UP000284706"/>
    </source>
</evidence>
<dbReference type="Pfam" id="PF18802">
    <property type="entry name" value="CxC1"/>
    <property type="match status" value="1"/>
</dbReference>
<dbReference type="STRING" id="231916.A0A409W3C6"/>
<dbReference type="EMBL" id="NHYE01005430">
    <property type="protein sequence ID" value="PPQ72968.1"/>
    <property type="molecule type" value="Genomic_DNA"/>
</dbReference>
<protein>
    <recommendedName>
        <fullName evidence="2">CxC1-like cysteine cluster associated with KDZ transposases domain-containing protein</fullName>
    </recommendedName>
</protein>
<proteinExistence type="predicted"/>
<dbReference type="PANTHER" id="PTHR33096">
    <property type="entry name" value="CXC2 DOMAIN-CONTAINING PROTEIN"/>
    <property type="match status" value="1"/>
</dbReference>
<dbReference type="AlphaFoldDB" id="A0A409W3C6"/>
<dbReference type="Pfam" id="PF18758">
    <property type="entry name" value="KDZ"/>
    <property type="match status" value="1"/>
</dbReference>
<dbReference type="InterPro" id="IPR040521">
    <property type="entry name" value="KDZ"/>
</dbReference>
<evidence type="ECO:0000313" key="3">
    <source>
        <dbReference type="EMBL" id="PPQ72968.1"/>
    </source>
</evidence>
<evidence type="ECO:0000259" key="2">
    <source>
        <dbReference type="Pfam" id="PF18802"/>
    </source>
</evidence>
<dbReference type="InParanoid" id="A0A409W3C6"/>
<sequence>MPSKFVWRRTMGDRSETSSSREPGSLYETDDKLSRQQRQLETPIYAPGGVFYQVPPLPNPPGPGSRTHEQHQSDELHENNEPSSNAMPTDSGLDNEETPDKLNNTARARVKREQQWQRWNSIIPEMLEPYVSLLRETNSLRDMSLPRERKLCKGCSDQISLEVLCVYFDIFYQCGVIQTEIEKIKLCTCKPPALQLLSKGLFPCAPSRPTLAVDMNMLEFARDLFQNLAPNTTAWAETLEQFLDKRGFKLKTKDTLRIRFGNALQWYATLQDTKSLKLAEFLNHIRQSEHEDRRCHPLIFVNFVFYLSERFSRYKTCTDVCSCRILMLACKGPSDGEEDFNPHHDSTRPSEYLRQRCLLCFGGRNWHHPDDLIVCIDANFTQKRRKSQGNAPPMPHQHPETLFISPEDVSAMQAEVETARPAKTKKTVDDPYEPGMKVPSATLDECHESFTAADSNRVKASTQFFADTGLMALICRHDRVLWLVNMTSPGEKQYYALCLLRKLFQHIPSKMRIGVLYDIGCQLHRSCVKYDFLDEVLDRITFGISVFHAYGHQWPCQIIYHPRKCLGFGLSDGEGCERFWSAIKSLIPSLRVSGYYTRLYAINTKVRQLDNISLLGLGHWLQRKWGLTQERKHAAVTALQSLYQRGITEDCIREEWAKQVKAQTKPLPRQSKTIADKEIYSILALRENVKDYSIEIAALEDTIITGTFIPGMIALEAQAHIQELKQKSKASAKAIEEKTTKLSLADQKNLKRLLGNDFLRTRMNALAVKQRIRERLRHRKYELESFGSSYRNTVNHQKLQQHAEQQIKRKEPGIQNLARTYNKLCQDLEKMIAARTVPKGARAPSKISLEGLFKLDVDHDIWQDDDLTNDIDDSIEIPGWLGNDDVRAGIKLLLQYDRCVEEEKRLIHERQAMQEWFIEEWNLVNLALAGLEKDGDINLAYQFKTLRTKLVDLCLAWRTAVLSLPCSLGQNWGPTQEDIKAAEAYKSTEQVTEAIEEDSSIASDQEIPEDFSSLTHSRNWHMLPDDIDLILFDEEELEEGKEAEAELVDAMEGFDLAEEFRQEG</sequence>
<reference evidence="3 4" key="1">
    <citation type="journal article" date="2018" name="Evol. Lett.">
        <title>Horizontal gene cluster transfer increased hallucinogenic mushroom diversity.</title>
        <authorList>
            <person name="Reynolds H.T."/>
            <person name="Vijayakumar V."/>
            <person name="Gluck-Thaler E."/>
            <person name="Korotkin H.B."/>
            <person name="Matheny P.B."/>
            <person name="Slot J.C."/>
        </authorList>
    </citation>
    <scope>NUCLEOTIDE SEQUENCE [LARGE SCALE GENOMIC DNA]</scope>
    <source>
        <strain evidence="3 4">SRW20</strain>
    </source>
</reference>